<dbReference type="Proteomes" id="UP000243459">
    <property type="component" value="Chromosome 6"/>
</dbReference>
<evidence type="ECO:0000313" key="3">
    <source>
        <dbReference type="Proteomes" id="UP000243459"/>
    </source>
</evidence>
<dbReference type="EMBL" id="CM007386">
    <property type="protein sequence ID" value="ONK65954.1"/>
    <property type="molecule type" value="Genomic_DNA"/>
</dbReference>
<dbReference type="AlphaFoldDB" id="A0A5P1EJK5"/>
<feature type="compositionally biased region" description="Polar residues" evidence="1">
    <location>
        <begin position="37"/>
        <end position="50"/>
    </location>
</feature>
<protein>
    <submittedName>
        <fullName evidence="2">Uncharacterized protein</fullName>
    </submittedName>
</protein>
<organism evidence="2 3">
    <name type="scientific">Asparagus officinalis</name>
    <name type="common">Garden asparagus</name>
    <dbReference type="NCBI Taxonomy" id="4686"/>
    <lineage>
        <taxon>Eukaryota</taxon>
        <taxon>Viridiplantae</taxon>
        <taxon>Streptophyta</taxon>
        <taxon>Embryophyta</taxon>
        <taxon>Tracheophyta</taxon>
        <taxon>Spermatophyta</taxon>
        <taxon>Magnoliopsida</taxon>
        <taxon>Liliopsida</taxon>
        <taxon>Asparagales</taxon>
        <taxon>Asparagaceae</taxon>
        <taxon>Asparagoideae</taxon>
        <taxon>Asparagus</taxon>
    </lineage>
</organism>
<feature type="region of interest" description="Disordered" evidence="1">
    <location>
        <begin position="37"/>
        <end position="71"/>
    </location>
</feature>
<accession>A0A5P1EJK5</accession>
<name>A0A5P1EJK5_ASPOF</name>
<keyword evidence="3" id="KW-1185">Reference proteome</keyword>
<reference evidence="3" key="1">
    <citation type="journal article" date="2017" name="Nat. Commun.">
        <title>The asparagus genome sheds light on the origin and evolution of a young Y chromosome.</title>
        <authorList>
            <person name="Harkess A."/>
            <person name="Zhou J."/>
            <person name="Xu C."/>
            <person name="Bowers J.E."/>
            <person name="Van der Hulst R."/>
            <person name="Ayyampalayam S."/>
            <person name="Mercati F."/>
            <person name="Riccardi P."/>
            <person name="McKain M.R."/>
            <person name="Kakrana A."/>
            <person name="Tang H."/>
            <person name="Ray J."/>
            <person name="Groenendijk J."/>
            <person name="Arikit S."/>
            <person name="Mathioni S.M."/>
            <person name="Nakano M."/>
            <person name="Shan H."/>
            <person name="Telgmann-Rauber A."/>
            <person name="Kanno A."/>
            <person name="Yue Z."/>
            <person name="Chen H."/>
            <person name="Li W."/>
            <person name="Chen Y."/>
            <person name="Xu X."/>
            <person name="Zhang Y."/>
            <person name="Luo S."/>
            <person name="Chen H."/>
            <person name="Gao J."/>
            <person name="Mao Z."/>
            <person name="Pires J.C."/>
            <person name="Luo M."/>
            <person name="Kudrna D."/>
            <person name="Wing R.A."/>
            <person name="Meyers B.C."/>
            <person name="Yi K."/>
            <person name="Kong H."/>
            <person name="Lavrijsen P."/>
            <person name="Sunseri F."/>
            <person name="Falavigna A."/>
            <person name="Ye Y."/>
            <person name="Leebens-Mack J.H."/>
            <person name="Chen G."/>
        </authorList>
    </citation>
    <scope>NUCLEOTIDE SEQUENCE [LARGE SCALE GENOMIC DNA]</scope>
    <source>
        <strain evidence="3">cv. DH0086</strain>
    </source>
</reference>
<gene>
    <name evidence="2" type="ORF">A4U43_C06F2690</name>
</gene>
<dbReference type="Gramene" id="ONK65954">
    <property type="protein sequence ID" value="ONK65954"/>
    <property type="gene ID" value="A4U43_C06F2690"/>
</dbReference>
<evidence type="ECO:0000256" key="1">
    <source>
        <dbReference type="SAM" id="MobiDB-lite"/>
    </source>
</evidence>
<sequence length="101" mass="11068">MAQSWPKEVLDQAGFLEVNMDNVCRALLFNLISAAKRSQASPHRSLSRSDLQAVRPLASDRRPLAKDPSLAQPTLRSAALRLLSLSSATMPPDSDSEPNQR</sequence>
<evidence type="ECO:0000313" key="2">
    <source>
        <dbReference type="EMBL" id="ONK65954.1"/>
    </source>
</evidence>
<proteinExistence type="predicted"/>